<evidence type="ECO:0000313" key="2">
    <source>
        <dbReference type="Proteomes" id="UP001227317"/>
    </source>
</evidence>
<gene>
    <name evidence="1" type="ORF">QSG27_16365</name>
</gene>
<dbReference type="CDD" id="cd10441">
    <property type="entry name" value="GIY-YIG_COG1833"/>
    <property type="match status" value="1"/>
</dbReference>
<reference evidence="1 2" key="1">
    <citation type="submission" date="2023-06" db="EMBL/GenBank/DDBJ databases">
        <title>Azospirillum isscasensis sp.nov, a bacterium isolated from rhizosphere soil of rice.</title>
        <authorList>
            <person name="Wang H."/>
        </authorList>
    </citation>
    <scope>NUCLEOTIDE SEQUENCE [LARGE SCALE GENOMIC DNA]</scope>
    <source>
        <strain evidence="1 2">C340-1</strain>
    </source>
</reference>
<proteinExistence type="predicted"/>
<dbReference type="PANTHER" id="PTHR37460:SF1">
    <property type="entry name" value="ENDONUCLEASE III"/>
    <property type="match status" value="1"/>
</dbReference>
<dbReference type="Pfam" id="PF01986">
    <property type="entry name" value="DUF123"/>
    <property type="match status" value="1"/>
</dbReference>
<keyword evidence="2" id="KW-1185">Reference proteome</keyword>
<sequence>MPTDPQFHDRPDTLPPEPGAYVLLIALDRDLPVRLPGRPETMLGPGRYLYCGSARGPGGLRARVGRHFRQDKPERWHIDRLTGAGRMLGAWIVPGGDECALVAALSGLPVPAPGFGSSDCRHCASHLLNWPEGASIPLPSPFFRPPEGLRGRN</sequence>
<dbReference type="InterPro" id="IPR002837">
    <property type="entry name" value="DUF123"/>
</dbReference>
<dbReference type="EMBL" id="JAUJFI010000080">
    <property type="protein sequence ID" value="MDQ2104275.1"/>
    <property type="molecule type" value="Genomic_DNA"/>
</dbReference>
<accession>A0ABU0WJD5</accession>
<protein>
    <submittedName>
        <fullName evidence="1">GIY-YIG nuclease family protein</fullName>
    </submittedName>
</protein>
<dbReference type="RefSeq" id="WP_306707919.1">
    <property type="nucleotide sequence ID" value="NZ_JAUJFI010000080.1"/>
</dbReference>
<dbReference type="PANTHER" id="PTHR37460">
    <property type="entry name" value="ENDONUCLEASE III"/>
    <property type="match status" value="1"/>
</dbReference>
<dbReference type="Proteomes" id="UP001227317">
    <property type="component" value="Unassembled WGS sequence"/>
</dbReference>
<comment type="caution">
    <text evidence="1">The sequence shown here is derived from an EMBL/GenBank/DDBJ whole genome shotgun (WGS) entry which is preliminary data.</text>
</comment>
<name>A0ABU0WJD5_9PROT</name>
<evidence type="ECO:0000313" key="1">
    <source>
        <dbReference type="EMBL" id="MDQ2104275.1"/>
    </source>
</evidence>
<organism evidence="1 2">
    <name type="scientific">Azospirillum isscasi</name>
    <dbReference type="NCBI Taxonomy" id="3053926"/>
    <lineage>
        <taxon>Bacteria</taxon>
        <taxon>Pseudomonadati</taxon>
        <taxon>Pseudomonadota</taxon>
        <taxon>Alphaproteobacteria</taxon>
        <taxon>Rhodospirillales</taxon>
        <taxon>Azospirillaceae</taxon>
        <taxon>Azospirillum</taxon>
    </lineage>
</organism>